<proteinExistence type="inferred from homology"/>
<evidence type="ECO:0000256" key="3">
    <source>
        <dbReference type="ARBA" id="ARBA00023027"/>
    </source>
</evidence>
<evidence type="ECO:0000259" key="5">
    <source>
        <dbReference type="Pfam" id="PF22725"/>
    </source>
</evidence>
<evidence type="ECO:0000313" key="6">
    <source>
        <dbReference type="EMBL" id="MDL9979263.1"/>
    </source>
</evidence>
<accession>A0ABT7MXT0</accession>
<dbReference type="InterPro" id="IPR055170">
    <property type="entry name" value="GFO_IDH_MocA-like_dom"/>
</dbReference>
<protein>
    <submittedName>
        <fullName evidence="6">Gfo/Idh/MocA family oxidoreductase</fullName>
    </submittedName>
</protein>
<feature type="domain" description="Gfo/Idh/MocA-like oxidoreductase N-terminal" evidence="4">
    <location>
        <begin position="10"/>
        <end position="129"/>
    </location>
</feature>
<dbReference type="Gene3D" id="3.40.50.720">
    <property type="entry name" value="NAD(P)-binding Rossmann-like Domain"/>
    <property type="match status" value="1"/>
</dbReference>
<sequence length="350" mass="37115">MNDAAIARPIRTAIVGFGVSGRVFHAPLLAASPDYSLDAIVTADPARTAEAGRLHPRTARVTTIDDLLRRADDFDLVVLGSPPATHAELATAAIDAGLDVVVDKPFTVTSAEGRALAARAANAGRRLTVFQNRRWDGDYLTVRRLIGDGALGDVARFESRFETFKPRPRESWKSRAGVAAGGGILYDLGAHLIDQALRLFGPVDEVYAELAIRRPGAPAEDDAFLALRHGSGPISHLWMSSMAPQPGPRFRVLGAVAGYTTWGLDGQEAALAAGISPRDPAYGVTPHDRWGLLGAEGAAAPVPTERGDYGGFYRELAAAIRDGGPVPVDPIDAVDALELIERAHGVAQDR</sequence>
<dbReference type="InterPro" id="IPR000683">
    <property type="entry name" value="Gfo/Idh/MocA-like_OxRdtase_N"/>
</dbReference>
<comment type="caution">
    <text evidence="6">The sequence shown here is derived from an EMBL/GenBank/DDBJ whole genome shotgun (WGS) entry which is preliminary data.</text>
</comment>
<organism evidence="6 7">
    <name type="scientific">Microbacterium candidum</name>
    <dbReference type="NCBI Taxonomy" id="3041922"/>
    <lineage>
        <taxon>Bacteria</taxon>
        <taxon>Bacillati</taxon>
        <taxon>Actinomycetota</taxon>
        <taxon>Actinomycetes</taxon>
        <taxon>Micrococcales</taxon>
        <taxon>Microbacteriaceae</taxon>
        <taxon>Microbacterium</taxon>
    </lineage>
</organism>
<keyword evidence="2" id="KW-0560">Oxidoreductase</keyword>
<keyword evidence="3" id="KW-0520">NAD</keyword>
<evidence type="ECO:0000256" key="2">
    <source>
        <dbReference type="ARBA" id="ARBA00023002"/>
    </source>
</evidence>
<gene>
    <name evidence="6" type="ORF">QSV35_07945</name>
</gene>
<evidence type="ECO:0000313" key="7">
    <source>
        <dbReference type="Proteomes" id="UP001235064"/>
    </source>
</evidence>
<feature type="domain" description="GFO/IDH/MocA-like oxidoreductase" evidence="5">
    <location>
        <begin position="139"/>
        <end position="255"/>
    </location>
</feature>
<reference evidence="6 7" key="1">
    <citation type="submission" date="2023-06" db="EMBL/GenBank/DDBJ databases">
        <title>Microbacterium sp. nov., isolated from a waste landfill.</title>
        <authorList>
            <person name="Wen W."/>
        </authorList>
    </citation>
    <scope>NUCLEOTIDE SEQUENCE [LARGE SCALE GENOMIC DNA]</scope>
    <source>
        <strain evidence="6 7">ASV49</strain>
    </source>
</reference>
<evidence type="ECO:0000256" key="1">
    <source>
        <dbReference type="ARBA" id="ARBA00010928"/>
    </source>
</evidence>
<dbReference type="PANTHER" id="PTHR43708:SF5">
    <property type="entry name" value="CONSERVED EXPRESSED OXIDOREDUCTASE (EUROFUNG)-RELATED"/>
    <property type="match status" value="1"/>
</dbReference>
<name>A0ABT7MXT0_9MICO</name>
<dbReference type="RefSeq" id="WP_286288127.1">
    <property type="nucleotide sequence ID" value="NZ_JASXSZ010000002.1"/>
</dbReference>
<dbReference type="InterPro" id="IPR036291">
    <property type="entry name" value="NAD(P)-bd_dom_sf"/>
</dbReference>
<dbReference type="Pfam" id="PF01408">
    <property type="entry name" value="GFO_IDH_MocA"/>
    <property type="match status" value="1"/>
</dbReference>
<keyword evidence="7" id="KW-1185">Reference proteome</keyword>
<dbReference type="SUPFAM" id="SSF51735">
    <property type="entry name" value="NAD(P)-binding Rossmann-fold domains"/>
    <property type="match status" value="1"/>
</dbReference>
<dbReference type="PANTHER" id="PTHR43708">
    <property type="entry name" value="CONSERVED EXPRESSED OXIDOREDUCTASE (EUROFUNG)"/>
    <property type="match status" value="1"/>
</dbReference>
<dbReference type="Pfam" id="PF22725">
    <property type="entry name" value="GFO_IDH_MocA_C3"/>
    <property type="match status" value="1"/>
</dbReference>
<evidence type="ECO:0000259" key="4">
    <source>
        <dbReference type="Pfam" id="PF01408"/>
    </source>
</evidence>
<dbReference type="Gene3D" id="3.30.360.10">
    <property type="entry name" value="Dihydrodipicolinate Reductase, domain 2"/>
    <property type="match status" value="1"/>
</dbReference>
<dbReference type="InterPro" id="IPR051317">
    <property type="entry name" value="Gfo/Idh/MocA_oxidoreduct"/>
</dbReference>
<dbReference type="EMBL" id="JASXSZ010000002">
    <property type="protein sequence ID" value="MDL9979263.1"/>
    <property type="molecule type" value="Genomic_DNA"/>
</dbReference>
<comment type="similarity">
    <text evidence="1">Belongs to the Gfo/Idh/MocA family.</text>
</comment>
<dbReference type="Proteomes" id="UP001235064">
    <property type="component" value="Unassembled WGS sequence"/>
</dbReference>
<dbReference type="SUPFAM" id="SSF55347">
    <property type="entry name" value="Glyceraldehyde-3-phosphate dehydrogenase-like, C-terminal domain"/>
    <property type="match status" value="1"/>
</dbReference>